<protein>
    <submittedName>
        <fullName evidence="3">Uncharacterized protein</fullName>
    </submittedName>
</protein>
<feature type="signal peptide" evidence="2">
    <location>
        <begin position="1"/>
        <end position="26"/>
    </location>
</feature>
<name>A0A9W4UFG8_9PLEO</name>
<keyword evidence="4" id="KW-1185">Reference proteome</keyword>
<feature type="region of interest" description="Disordered" evidence="1">
    <location>
        <begin position="293"/>
        <end position="331"/>
    </location>
</feature>
<evidence type="ECO:0000256" key="2">
    <source>
        <dbReference type="SAM" id="SignalP"/>
    </source>
</evidence>
<accession>A0A9W4UFG8</accession>
<reference evidence="3" key="1">
    <citation type="submission" date="2023-01" db="EMBL/GenBank/DDBJ databases">
        <authorList>
            <person name="Van Ghelder C."/>
            <person name="Rancurel C."/>
        </authorList>
    </citation>
    <scope>NUCLEOTIDE SEQUENCE</scope>
    <source>
        <strain evidence="3">CNCM I-4278</strain>
    </source>
</reference>
<proteinExistence type="predicted"/>
<feature type="region of interest" description="Disordered" evidence="1">
    <location>
        <begin position="37"/>
        <end position="82"/>
    </location>
</feature>
<dbReference type="AlphaFoldDB" id="A0A9W4UFG8"/>
<evidence type="ECO:0000313" key="3">
    <source>
        <dbReference type="EMBL" id="CAI6335468.1"/>
    </source>
</evidence>
<sequence length="369" mass="38837">MIKLSHLIRIFVFLVISEWGAKHVEAQMLGQFGLARPSRGDQRLRERQNGNGNGNNNNGNGNNNNGNNNNNNNGPNKDGFNIMNGRILTPGLGIVLAPQPFTPMGGDFLHIALDVSGDGKLQVPPRNIDDPLTQVFNFTLFLTSNTLSKNFTISNITTTTPPLANIMNQESGQTVKHINFEWPDCLVGDGNDEFNTTARGDYNISIHQNFRLNGSSHYSIFNLPISVTNSISQFPGASQLLTKPPPGPLSTTGGRISCDLINNPMIDFASLVASVNNPPGQPYQDIAIETSQRTDGGQVGGPGSSNGGGGSGGSTGNGGNGGGGQGSIGTGNTGINGNGALGAGNKMLKVRWPSMWSMFFVTVAVVMAG</sequence>
<feature type="compositionally biased region" description="Low complexity" evidence="1">
    <location>
        <begin position="54"/>
        <end position="74"/>
    </location>
</feature>
<feature type="compositionally biased region" description="Basic and acidic residues" evidence="1">
    <location>
        <begin position="38"/>
        <end position="48"/>
    </location>
</feature>
<organism evidence="3 4">
    <name type="scientific">Periconia digitata</name>
    <dbReference type="NCBI Taxonomy" id="1303443"/>
    <lineage>
        <taxon>Eukaryota</taxon>
        <taxon>Fungi</taxon>
        <taxon>Dikarya</taxon>
        <taxon>Ascomycota</taxon>
        <taxon>Pezizomycotina</taxon>
        <taxon>Dothideomycetes</taxon>
        <taxon>Pleosporomycetidae</taxon>
        <taxon>Pleosporales</taxon>
        <taxon>Massarineae</taxon>
        <taxon>Periconiaceae</taxon>
        <taxon>Periconia</taxon>
    </lineage>
</organism>
<dbReference type="OrthoDB" id="3267335at2759"/>
<keyword evidence="2" id="KW-0732">Signal</keyword>
<gene>
    <name evidence="3" type="ORF">PDIGIT_LOCUS8550</name>
</gene>
<feature type="compositionally biased region" description="Gly residues" evidence="1">
    <location>
        <begin position="297"/>
        <end position="331"/>
    </location>
</feature>
<evidence type="ECO:0000256" key="1">
    <source>
        <dbReference type="SAM" id="MobiDB-lite"/>
    </source>
</evidence>
<feature type="chain" id="PRO_5040922700" evidence="2">
    <location>
        <begin position="27"/>
        <end position="369"/>
    </location>
</feature>
<comment type="caution">
    <text evidence="3">The sequence shown here is derived from an EMBL/GenBank/DDBJ whole genome shotgun (WGS) entry which is preliminary data.</text>
</comment>
<dbReference type="Proteomes" id="UP001152607">
    <property type="component" value="Unassembled WGS sequence"/>
</dbReference>
<evidence type="ECO:0000313" key="4">
    <source>
        <dbReference type="Proteomes" id="UP001152607"/>
    </source>
</evidence>
<dbReference type="EMBL" id="CAOQHR010000005">
    <property type="protein sequence ID" value="CAI6335468.1"/>
    <property type="molecule type" value="Genomic_DNA"/>
</dbReference>